<dbReference type="GO" id="GO:0006508">
    <property type="term" value="P:proteolysis"/>
    <property type="evidence" value="ECO:0007669"/>
    <property type="project" value="UniProtKB-KW"/>
</dbReference>
<dbReference type="InterPro" id="IPR013783">
    <property type="entry name" value="Ig-like_fold"/>
</dbReference>
<dbReference type="InterPro" id="IPR024361">
    <property type="entry name" value="BACON"/>
</dbReference>
<protein>
    <recommendedName>
        <fullName evidence="5">BACON domain-containing protein</fullName>
    </recommendedName>
</protein>
<dbReference type="EMBL" id="AMEQ01000040">
    <property type="protein sequence ID" value="EKY00162.1"/>
    <property type="molecule type" value="Genomic_DNA"/>
</dbReference>
<evidence type="ECO:0000256" key="3">
    <source>
        <dbReference type="ARBA" id="ARBA00022807"/>
    </source>
</evidence>
<feature type="domain" description="BACON" evidence="5">
    <location>
        <begin position="142"/>
        <end position="189"/>
    </location>
</feature>
<dbReference type="PATRIC" id="fig|1127696.3.peg.1345"/>
<comment type="similarity">
    <text evidence="1">Belongs to the peptidase C25 family.</text>
</comment>
<proteinExistence type="inferred from homology"/>
<keyword evidence="3" id="KW-0378">Hydrolase</keyword>
<dbReference type="PROSITE" id="PS51257">
    <property type="entry name" value="PROKAR_LIPOPROTEIN"/>
    <property type="match status" value="1"/>
</dbReference>
<dbReference type="AlphaFoldDB" id="L1NAC7"/>
<dbReference type="CDD" id="cd14948">
    <property type="entry name" value="BACON"/>
    <property type="match status" value="1"/>
</dbReference>
<keyword evidence="2" id="KW-0645">Protease</keyword>
<reference evidence="6 7" key="1">
    <citation type="submission" date="2012-05" db="EMBL/GenBank/DDBJ databases">
        <authorList>
            <person name="Weinstock G."/>
            <person name="Sodergren E."/>
            <person name="Lobos E.A."/>
            <person name="Fulton L."/>
            <person name="Fulton R."/>
            <person name="Courtney L."/>
            <person name="Fronick C."/>
            <person name="O'Laughlin M."/>
            <person name="Godfrey J."/>
            <person name="Wilson R.M."/>
            <person name="Miner T."/>
            <person name="Farmer C."/>
            <person name="Delehaunty K."/>
            <person name="Cordes M."/>
            <person name="Minx P."/>
            <person name="Tomlinson C."/>
            <person name="Chen J."/>
            <person name="Wollam A."/>
            <person name="Pepin K.H."/>
            <person name="Bhonagiri V."/>
            <person name="Zhang X."/>
            <person name="Suruliraj S."/>
            <person name="Warren W."/>
            <person name="Mitreva M."/>
            <person name="Mardis E.R."/>
            <person name="Wilson R.K."/>
        </authorList>
    </citation>
    <scope>NUCLEOTIDE SEQUENCE [LARGE SCALE GENOMIC DNA]</scope>
    <source>
        <strain evidence="6 7">F0037</strain>
    </source>
</reference>
<evidence type="ECO:0000256" key="1">
    <source>
        <dbReference type="ARBA" id="ARBA00006067"/>
    </source>
</evidence>
<dbReference type="GO" id="GO:0008234">
    <property type="term" value="F:cysteine-type peptidase activity"/>
    <property type="evidence" value="ECO:0007669"/>
    <property type="project" value="UniProtKB-KW"/>
</dbReference>
<dbReference type="RefSeq" id="WP_005467596.1">
    <property type="nucleotide sequence ID" value="NZ_KB291032.1"/>
</dbReference>
<keyword evidence="3" id="KW-0788">Thiol protease</keyword>
<sequence length="349" mass="37840">MNKFIIALSAVVLLFASCRKDTPEQPKATFSVLSAPKLFKVIGGTQDVTLDKAPSSAYAEDSWLSVTVNGTSLHLTAKTNEQLESRNTLLVIKNATGDSIALNVMQEGVNFGLSKTNNIIGGDEAVERAVKVTSNVPVTYATTDSWVTATLSGNILTIKTAANTTGRPRTAWVTATALGKIDSLQVTQASLKDVAGEYIQTAHTIDGNKLAETTANIKIVRVTDTKAQFIIEDMFVWDIDFTPGRGFVLTNGRTLYEDTENGKPIYYISLLAADDTNAENPTVIIGNRDPLRINITTKGELVFEQYQALSPVQTWGSYAIGKSTSKTAIDSEHFRGVVEVFAQPKLQRK</sequence>
<name>L1NAC7_9PORP</name>
<evidence type="ECO:0000256" key="4">
    <source>
        <dbReference type="ARBA" id="ARBA00023026"/>
    </source>
</evidence>
<keyword evidence="4" id="KW-0843">Virulence</keyword>
<evidence type="ECO:0000313" key="6">
    <source>
        <dbReference type="EMBL" id="EKY00162.1"/>
    </source>
</evidence>
<gene>
    <name evidence="6" type="ORF">HMPREF9134_01492</name>
</gene>
<dbReference type="HOGENOM" id="CLU_065350_0_0_10"/>
<dbReference type="Gene3D" id="2.60.40.10">
    <property type="entry name" value="Immunoglobulins"/>
    <property type="match status" value="1"/>
</dbReference>
<evidence type="ECO:0000256" key="2">
    <source>
        <dbReference type="ARBA" id="ARBA00022670"/>
    </source>
</evidence>
<evidence type="ECO:0000259" key="5">
    <source>
        <dbReference type="Pfam" id="PF13004"/>
    </source>
</evidence>
<comment type="caution">
    <text evidence="6">The sequence shown here is derived from an EMBL/GenBank/DDBJ whole genome shotgun (WGS) entry which is preliminary data.</text>
</comment>
<dbReference type="eggNOG" id="ENOG5033P2X">
    <property type="taxonomic scope" value="Bacteria"/>
</dbReference>
<dbReference type="Proteomes" id="UP000010408">
    <property type="component" value="Unassembled WGS sequence"/>
</dbReference>
<evidence type="ECO:0000313" key="7">
    <source>
        <dbReference type="Proteomes" id="UP000010408"/>
    </source>
</evidence>
<dbReference type="STRING" id="1127696.HMPREF9134_01492"/>
<feature type="domain" description="BACON" evidence="5">
    <location>
        <begin position="59"/>
        <end position="107"/>
    </location>
</feature>
<organism evidence="6 7">
    <name type="scientific">Porphyromonas catoniae F0037</name>
    <dbReference type="NCBI Taxonomy" id="1127696"/>
    <lineage>
        <taxon>Bacteria</taxon>
        <taxon>Pseudomonadati</taxon>
        <taxon>Bacteroidota</taxon>
        <taxon>Bacteroidia</taxon>
        <taxon>Bacteroidales</taxon>
        <taxon>Porphyromonadaceae</taxon>
        <taxon>Porphyromonas</taxon>
    </lineage>
</organism>
<accession>L1NAC7</accession>
<dbReference type="Pfam" id="PF13004">
    <property type="entry name" value="BACON"/>
    <property type="match status" value="2"/>
</dbReference>